<dbReference type="PANTHER" id="PTHR14911">
    <property type="entry name" value="THUMP DOMAIN-CONTAINING"/>
    <property type="match status" value="1"/>
</dbReference>
<reference evidence="1" key="1">
    <citation type="submission" date="2025-08" db="UniProtKB">
        <authorList>
            <consortium name="Ensembl"/>
        </authorList>
    </citation>
    <scope>IDENTIFICATION</scope>
</reference>
<keyword evidence="2" id="KW-1185">Reference proteome</keyword>
<evidence type="ECO:0000313" key="2">
    <source>
        <dbReference type="Proteomes" id="UP000261620"/>
    </source>
</evidence>
<dbReference type="Ensembl" id="ENSMMOT00000009666.1">
    <property type="protein sequence ID" value="ENSMMOP00000009498.1"/>
    <property type="gene ID" value="ENSMMOG00000007356.1"/>
</dbReference>
<dbReference type="Proteomes" id="UP000261620">
    <property type="component" value="Unplaced"/>
</dbReference>
<reference evidence="1" key="2">
    <citation type="submission" date="2025-09" db="UniProtKB">
        <authorList>
            <consortium name="Ensembl"/>
        </authorList>
    </citation>
    <scope>IDENTIFICATION</scope>
</reference>
<sequence length="121" mass="13521">VSFRISCKCTGSLSRYFSTQELSRIIGVGLSQLLGWKPDLKNPQLEASSFDKHYQIMGFLSPFLRLPLANRCYTKTTGLRSTVAWAMASLAQIQVVTHTGVRFLLIVYVVETPILKSNPLV</sequence>
<organism evidence="1 2">
    <name type="scientific">Mola mola</name>
    <name type="common">Ocean sunfish</name>
    <name type="synonym">Tetraodon mola</name>
    <dbReference type="NCBI Taxonomy" id="94237"/>
    <lineage>
        <taxon>Eukaryota</taxon>
        <taxon>Metazoa</taxon>
        <taxon>Chordata</taxon>
        <taxon>Craniata</taxon>
        <taxon>Vertebrata</taxon>
        <taxon>Euteleostomi</taxon>
        <taxon>Actinopterygii</taxon>
        <taxon>Neopterygii</taxon>
        <taxon>Teleostei</taxon>
        <taxon>Neoteleostei</taxon>
        <taxon>Acanthomorphata</taxon>
        <taxon>Eupercaria</taxon>
        <taxon>Tetraodontiformes</taxon>
        <taxon>Molidae</taxon>
        <taxon>Mola</taxon>
    </lineage>
</organism>
<evidence type="ECO:0000313" key="1">
    <source>
        <dbReference type="Ensembl" id="ENSMMOP00000009498.1"/>
    </source>
</evidence>
<proteinExistence type="predicted"/>
<name>A0A3Q3W5L8_MOLML</name>
<dbReference type="AlphaFoldDB" id="A0A3Q3W5L8"/>
<protein>
    <submittedName>
        <fullName evidence="1">Uncharacterized protein</fullName>
    </submittedName>
</protein>
<dbReference type="GO" id="GO:0030488">
    <property type="term" value="P:tRNA methylation"/>
    <property type="evidence" value="ECO:0007669"/>
    <property type="project" value="TreeGrafter"/>
</dbReference>
<accession>A0A3Q3W5L8</accession>
<dbReference type="GO" id="GO:0016423">
    <property type="term" value="F:tRNA (guanine) methyltransferase activity"/>
    <property type="evidence" value="ECO:0007669"/>
    <property type="project" value="TreeGrafter"/>
</dbReference>
<dbReference type="PANTHER" id="PTHR14911:SF1">
    <property type="entry name" value="THUMP DOMAIN-CONTAINING PROTEIN 2"/>
    <property type="match status" value="1"/>
</dbReference>